<keyword evidence="13" id="KW-1185">Reference proteome</keyword>
<dbReference type="InterPro" id="IPR013162">
    <property type="entry name" value="CD80_C2-set"/>
</dbReference>
<evidence type="ECO:0000256" key="5">
    <source>
        <dbReference type="ARBA" id="ARBA00023136"/>
    </source>
</evidence>
<keyword evidence="4 10" id="KW-1133">Transmembrane helix</keyword>
<feature type="non-terminal residue" evidence="12">
    <location>
        <position position="1"/>
    </location>
</feature>
<dbReference type="AlphaFoldDB" id="A0A7K7TA19"/>
<dbReference type="PANTHER" id="PTHR46841:SF10">
    <property type="entry name" value="CD200 MOLECULE LIKE 1-RELATED"/>
    <property type="match status" value="1"/>
</dbReference>
<feature type="region of interest" description="Disordered" evidence="9">
    <location>
        <begin position="110"/>
        <end position="134"/>
    </location>
</feature>
<evidence type="ECO:0000256" key="10">
    <source>
        <dbReference type="SAM" id="Phobius"/>
    </source>
</evidence>
<comment type="subcellular location">
    <subcellularLocation>
        <location evidence="1">Membrane</location>
        <topology evidence="1">Single-pass membrane protein</topology>
    </subcellularLocation>
</comment>
<dbReference type="InterPro" id="IPR013783">
    <property type="entry name" value="Ig-like_fold"/>
</dbReference>
<dbReference type="GO" id="GO:0098632">
    <property type="term" value="F:cell-cell adhesion mediator activity"/>
    <property type="evidence" value="ECO:0007669"/>
    <property type="project" value="InterPro"/>
</dbReference>
<keyword evidence="6" id="KW-1015">Disulfide bond</keyword>
<dbReference type="GO" id="GO:0030424">
    <property type="term" value="C:axon"/>
    <property type="evidence" value="ECO:0007669"/>
    <property type="project" value="TreeGrafter"/>
</dbReference>
<evidence type="ECO:0000313" key="12">
    <source>
        <dbReference type="EMBL" id="NXA13256.1"/>
    </source>
</evidence>
<sequence length="151" mass="17070">VCSATGKPAPIITWLDERGMVESPEIHRIQNTNGTVTVASRLTFSANNLHALSCLLYHPQGRKMKALHLQEKERKGVQKSTDIIMMVAIAVLLSTIMIYCVMRLNRRIKKQKRHSAPRTPAKETGLHQDLGEEASMSLHTPKDQYVVYQHE</sequence>
<dbReference type="GO" id="GO:0034113">
    <property type="term" value="P:heterotypic cell-cell adhesion"/>
    <property type="evidence" value="ECO:0007669"/>
    <property type="project" value="TreeGrafter"/>
</dbReference>
<feature type="domain" description="Ig-like" evidence="11">
    <location>
        <begin position="1"/>
        <end position="70"/>
    </location>
</feature>
<dbReference type="InterPro" id="IPR036179">
    <property type="entry name" value="Ig-like_dom_sf"/>
</dbReference>
<evidence type="ECO:0000313" key="13">
    <source>
        <dbReference type="Proteomes" id="UP000589485"/>
    </source>
</evidence>
<dbReference type="OrthoDB" id="8749387at2759"/>
<dbReference type="InterPro" id="IPR047164">
    <property type="entry name" value="OX2G-like"/>
</dbReference>
<feature type="non-terminal residue" evidence="12">
    <location>
        <position position="151"/>
    </location>
</feature>
<dbReference type="PANTHER" id="PTHR46841">
    <property type="entry name" value="OX-2 MEMBRANE GLYCOPROTEIN"/>
    <property type="match status" value="1"/>
</dbReference>
<evidence type="ECO:0000256" key="7">
    <source>
        <dbReference type="ARBA" id="ARBA00023180"/>
    </source>
</evidence>
<dbReference type="GO" id="GO:0150079">
    <property type="term" value="P:negative regulation of neuroinflammatory response"/>
    <property type="evidence" value="ECO:0007669"/>
    <property type="project" value="TreeGrafter"/>
</dbReference>
<keyword evidence="7" id="KW-0325">Glycoprotein</keyword>
<dbReference type="GO" id="GO:0009986">
    <property type="term" value="C:cell surface"/>
    <property type="evidence" value="ECO:0007669"/>
    <property type="project" value="TreeGrafter"/>
</dbReference>
<reference evidence="12 13" key="1">
    <citation type="submission" date="2019-09" db="EMBL/GenBank/DDBJ databases">
        <title>Bird 10,000 Genomes (B10K) Project - Family phase.</title>
        <authorList>
            <person name="Zhang G."/>
        </authorList>
    </citation>
    <scope>NUCLEOTIDE SEQUENCE [LARGE SCALE GENOMIC DNA]</scope>
    <source>
        <strain evidence="12">B10K-DU-030-41</strain>
        <tissue evidence="12">Muscle</tissue>
    </source>
</reference>
<accession>A0A7K7TA19</accession>
<dbReference type="GO" id="GO:0043025">
    <property type="term" value="C:neuronal cell body"/>
    <property type="evidence" value="ECO:0007669"/>
    <property type="project" value="TreeGrafter"/>
</dbReference>
<evidence type="ECO:0000259" key="11">
    <source>
        <dbReference type="PROSITE" id="PS50835"/>
    </source>
</evidence>
<keyword evidence="2 10" id="KW-0812">Transmembrane</keyword>
<dbReference type="InterPro" id="IPR007110">
    <property type="entry name" value="Ig-like_dom"/>
</dbReference>
<name>A0A7K7TA19_9TYRA</name>
<proteinExistence type="predicted"/>
<keyword evidence="3" id="KW-0732">Signal</keyword>
<keyword evidence="5 10" id="KW-0472">Membrane</keyword>
<dbReference type="PROSITE" id="PS50835">
    <property type="entry name" value="IG_LIKE"/>
    <property type="match status" value="1"/>
</dbReference>
<dbReference type="GO" id="GO:0016020">
    <property type="term" value="C:membrane"/>
    <property type="evidence" value="ECO:0007669"/>
    <property type="project" value="UniProtKB-SubCell"/>
</dbReference>
<dbReference type="EMBL" id="VZSY01000972">
    <property type="protein sequence ID" value="NXA13256.1"/>
    <property type="molecule type" value="Genomic_DNA"/>
</dbReference>
<evidence type="ECO:0000256" key="4">
    <source>
        <dbReference type="ARBA" id="ARBA00022989"/>
    </source>
</evidence>
<gene>
    <name evidence="12" type="primary">Cd200r5</name>
    <name evidence="12" type="ORF">SAPAEN_R15575</name>
</gene>
<protein>
    <submittedName>
        <fullName evidence="12">MO2R5 protein</fullName>
    </submittedName>
</protein>
<evidence type="ECO:0000256" key="3">
    <source>
        <dbReference type="ARBA" id="ARBA00022729"/>
    </source>
</evidence>
<dbReference type="SUPFAM" id="SSF48726">
    <property type="entry name" value="Immunoglobulin"/>
    <property type="match status" value="1"/>
</dbReference>
<organism evidence="12 13">
    <name type="scientific">Sapayoa aenigma</name>
    <name type="common">broad-billed sapayoa</name>
    <dbReference type="NCBI Taxonomy" id="239371"/>
    <lineage>
        <taxon>Eukaryota</taxon>
        <taxon>Metazoa</taxon>
        <taxon>Chordata</taxon>
        <taxon>Craniata</taxon>
        <taxon>Vertebrata</taxon>
        <taxon>Euteleostomi</taxon>
        <taxon>Archelosauria</taxon>
        <taxon>Archosauria</taxon>
        <taxon>Dinosauria</taxon>
        <taxon>Saurischia</taxon>
        <taxon>Theropoda</taxon>
        <taxon>Coelurosauria</taxon>
        <taxon>Aves</taxon>
        <taxon>Neognathae</taxon>
        <taxon>Neoaves</taxon>
        <taxon>Telluraves</taxon>
        <taxon>Australaves</taxon>
        <taxon>Passeriformes</taxon>
        <taxon>Tyrannidae</taxon>
        <taxon>Sapayoa</taxon>
    </lineage>
</organism>
<feature type="compositionally biased region" description="Basic and acidic residues" evidence="9">
    <location>
        <begin position="120"/>
        <end position="130"/>
    </location>
</feature>
<evidence type="ECO:0000256" key="1">
    <source>
        <dbReference type="ARBA" id="ARBA00004167"/>
    </source>
</evidence>
<dbReference type="Pfam" id="PF08205">
    <property type="entry name" value="C2-set_2"/>
    <property type="match status" value="1"/>
</dbReference>
<keyword evidence="8" id="KW-0393">Immunoglobulin domain</keyword>
<evidence type="ECO:0000256" key="2">
    <source>
        <dbReference type="ARBA" id="ARBA00022692"/>
    </source>
</evidence>
<evidence type="ECO:0000256" key="9">
    <source>
        <dbReference type="SAM" id="MobiDB-lite"/>
    </source>
</evidence>
<dbReference type="Gene3D" id="2.60.40.10">
    <property type="entry name" value="Immunoglobulins"/>
    <property type="match status" value="1"/>
</dbReference>
<evidence type="ECO:0000256" key="8">
    <source>
        <dbReference type="ARBA" id="ARBA00023319"/>
    </source>
</evidence>
<evidence type="ECO:0000256" key="6">
    <source>
        <dbReference type="ARBA" id="ARBA00023157"/>
    </source>
</evidence>
<dbReference type="Proteomes" id="UP000589485">
    <property type="component" value="Unassembled WGS sequence"/>
</dbReference>
<comment type="caution">
    <text evidence="12">The sequence shown here is derived from an EMBL/GenBank/DDBJ whole genome shotgun (WGS) entry which is preliminary data.</text>
</comment>
<feature type="transmembrane region" description="Helical" evidence="10">
    <location>
        <begin position="83"/>
        <end position="102"/>
    </location>
</feature>